<name>A0ABT5EHZ3_9BACT</name>
<gene>
    <name evidence="1" type="ORF">POL67_08730</name>
</gene>
<dbReference type="Proteomes" id="UP001221411">
    <property type="component" value="Unassembled WGS sequence"/>
</dbReference>
<comment type="caution">
    <text evidence="1">The sequence shown here is derived from an EMBL/GenBank/DDBJ whole genome shotgun (WGS) entry which is preliminary data.</text>
</comment>
<dbReference type="EMBL" id="JAQNDO010000001">
    <property type="protein sequence ID" value="MDC0741428.1"/>
    <property type="molecule type" value="Genomic_DNA"/>
</dbReference>
<keyword evidence="2" id="KW-1185">Reference proteome</keyword>
<dbReference type="RefSeq" id="WP_271916664.1">
    <property type="nucleotide sequence ID" value="NZ_JAQNDO010000001.1"/>
</dbReference>
<evidence type="ECO:0000313" key="1">
    <source>
        <dbReference type="EMBL" id="MDC0741428.1"/>
    </source>
</evidence>
<organism evidence="1 2">
    <name type="scientific">Polyangium mundeleinium</name>
    <dbReference type="NCBI Taxonomy" id="2995306"/>
    <lineage>
        <taxon>Bacteria</taxon>
        <taxon>Pseudomonadati</taxon>
        <taxon>Myxococcota</taxon>
        <taxon>Polyangia</taxon>
        <taxon>Polyangiales</taxon>
        <taxon>Polyangiaceae</taxon>
        <taxon>Polyangium</taxon>
    </lineage>
</organism>
<reference evidence="1 2" key="1">
    <citation type="submission" date="2022-11" db="EMBL/GenBank/DDBJ databases">
        <title>Minimal conservation of predation-associated metabolite biosynthetic gene clusters underscores biosynthetic potential of Myxococcota including descriptions for ten novel species: Archangium lansinium sp. nov., Myxococcus landrumus sp. nov., Nannocystis bai.</title>
        <authorList>
            <person name="Ahearne A."/>
            <person name="Stevens C."/>
            <person name="Dowd S."/>
        </authorList>
    </citation>
    <scope>NUCLEOTIDE SEQUENCE [LARGE SCALE GENOMIC DNA]</scope>
    <source>
        <strain evidence="1 2">RJM3</strain>
    </source>
</reference>
<sequence length="210" mass="23150">MLQDRLLLPSRPPPHLRILGMVLILALTSSAEARADDHGRLQALGPENVTVTAGALFPTFLIYENPAPWVGAEVGWRTSTHTQVVANAAMSVIWAQGSQRYLVPLGVSLRVFPWENVGPWAQVGLGTIPYVEQMSVVLPERIASATDVGATMTAKLQIGVRAWGFDLGLGVDFNLLPSQFYKKYSGAETLPWDDTLMVWMGRQVWTRRQP</sequence>
<proteinExistence type="predicted"/>
<protein>
    <recommendedName>
        <fullName evidence="3">Outer membrane protein beta-barrel domain-containing protein</fullName>
    </recommendedName>
</protein>
<accession>A0ABT5EHZ3</accession>
<evidence type="ECO:0008006" key="3">
    <source>
        <dbReference type="Google" id="ProtNLM"/>
    </source>
</evidence>
<evidence type="ECO:0000313" key="2">
    <source>
        <dbReference type="Proteomes" id="UP001221411"/>
    </source>
</evidence>